<keyword evidence="2 10" id="KW-0963">Cytoplasm</keyword>
<evidence type="ECO:0000256" key="5">
    <source>
        <dbReference type="ARBA" id="ARBA00022801"/>
    </source>
</evidence>
<comment type="function">
    <text evidence="10">Component of the proteasome, a multicatalytic proteinase complex which is characterized by its ability to cleave peptides with Arg, Phe, Tyr, Leu, and Glu adjacent to the leaving group at neutral or slightly basic pH. The proteasome has an ATP-dependent proteolytic activity.</text>
</comment>
<dbReference type="InterPro" id="IPR000243">
    <property type="entry name" value="Pept_T1A_subB"/>
</dbReference>
<keyword evidence="5" id="KW-0378">Hydrolase</keyword>
<reference evidence="11 12" key="1">
    <citation type="submission" date="2019-09" db="EMBL/GenBank/DDBJ databases">
        <title>Bird 10,000 Genomes (B10K) Project - Family phase.</title>
        <authorList>
            <person name="Zhang G."/>
        </authorList>
    </citation>
    <scope>NUCLEOTIDE SEQUENCE [LARGE SCALE GENOMIC DNA]</scope>
    <source>
        <strain evidence="11">B10K-DU-007-42</strain>
        <tissue evidence="11">Muscle</tissue>
    </source>
</reference>
<evidence type="ECO:0000313" key="11">
    <source>
        <dbReference type="EMBL" id="NXJ58816.1"/>
    </source>
</evidence>
<comment type="similarity">
    <text evidence="10">Belongs to the peptidase T1B family.</text>
</comment>
<dbReference type="GO" id="GO:0004298">
    <property type="term" value="F:threonine-type endopeptidase activity"/>
    <property type="evidence" value="ECO:0007669"/>
    <property type="project" value="UniProtKB-KW"/>
</dbReference>
<dbReference type="EMBL" id="VXAF01002190">
    <property type="protein sequence ID" value="NXJ58816.1"/>
    <property type="molecule type" value="Genomic_DNA"/>
</dbReference>
<dbReference type="PRINTS" id="PR00141">
    <property type="entry name" value="PROTEASOME"/>
</dbReference>
<feature type="active site" description="Nucleophile" evidence="9">
    <location>
        <position position="9"/>
    </location>
</feature>
<evidence type="ECO:0000256" key="1">
    <source>
        <dbReference type="ARBA" id="ARBA00001198"/>
    </source>
</evidence>
<dbReference type="InterPro" id="IPR029055">
    <property type="entry name" value="Ntn_hydrolases_N"/>
</dbReference>
<evidence type="ECO:0000256" key="7">
    <source>
        <dbReference type="ARBA" id="ARBA00023145"/>
    </source>
</evidence>
<dbReference type="Pfam" id="PF00227">
    <property type="entry name" value="Proteasome"/>
    <property type="match status" value="1"/>
</dbReference>
<dbReference type="PROSITE" id="PS00854">
    <property type="entry name" value="PROTEASOME_BETA_1"/>
    <property type="match status" value="1"/>
</dbReference>
<evidence type="ECO:0000256" key="9">
    <source>
        <dbReference type="PIRSR" id="PIRSR600243-1"/>
    </source>
</evidence>
<keyword evidence="3" id="KW-0645">Protease</keyword>
<keyword evidence="8 10" id="KW-0539">Nucleus</keyword>
<evidence type="ECO:0000256" key="3">
    <source>
        <dbReference type="ARBA" id="ARBA00022670"/>
    </source>
</evidence>
<dbReference type="CDD" id="cd03762">
    <property type="entry name" value="proteasome_beta_type_6"/>
    <property type="match status" value="1"/>
</dbReference>
<comment type="caution">
    <text evidence="11">The sequence shown here is derived from an EMBL/GenBank/DDBJ whole genome shotgun (WGS) entry which is preliminary data.</text>
</comment>
<dbReference type="GO" id="GO:0005634">
    <property type="term" value="C:nucleus"/>
    <property type="evidence" value="ECO:0007669"/>
    <property type="project" value="UniProtKB-SubCell"/>
</dbReference>
<keyword evidence="12" id="KW-1185">Reference proteome</keyword>
<protein>
    <recommendedName>
        <fullName evidence="10">Proteasome subunit beta</fullName>
    </recommendedName>
</protein>
<dbReference type="GO" id="GO:0051603">
    <property type="term" value="P:proteolysis involved in protein catabolic process"/>
    <property type="evidence" value="ECO:0007669"/>
    <property type="project" value="InterPro"/>
</dbReference>
<dbReference type="PROSITE" id="PS51476">
    <property type="entry name" value="PROTEASOME_BETA_2"/>
    <property type="match status" value="1"/>
</dbReference>
<dbReference type="GO" id="GO:0005737">
    <property type="term" value="C:cytoplasm"/>
    <property type="evidence" value="ECO:0007669"/>
    <property type="project" value="UniProtKB-SubCell"/>
</dbReference>
<evidence type="ECO:0000313" key="12">
    <source>
        <dbReference type="Proteomes" id="UP000519115"/>
    </source>
</evidence>
<dbReference type="PANTHER" id="PTHR32194:SF14">
    <property type="entry name" value="PROTEASOME SUBUNIT BETA"/>
    <property type="match status" value="1"/>
</dbReference>
<dbReference type="FunFam" id="3.60.20.10:FF:000010">
    <property type="entry name" value="Proteasome subunit beta type-1"/>
    <property type="match status" value="1"/>
</dbReference>
<dbReference type="InterPro" id="IPR023333">
    <property type="entry name" value="Proteasome_suB-type"/>
</dbReference>
<dbReference type="SUPFAM" id="SSF56235">
    <property type="entry name" value="N-terminal nucleophile aminohydrolases (Ntn hydrolases)"/>
    <property type="match status" value="1"/>
</dbReference>
<comment type="catalytic activity">
    <reaction evidence="1">
        <text>Cleavage of peptide bonds with very broad specificity.</text>
        <dbReference type="EC" id="3.4.25.1"/>
    </reaction>
</comment>
<accession>A0A7L0CIE5</accession>
<gene>
    <name evidence="11" type="primary">Psmb6</name>
    <name evidence="11" type="ORF">SPITYR_R13410</name>
</gene>
<proteinExistence type="inferred from homology"/>
<evidence type="ECO:0000256" key="6">
    <source>
        <dbReference type="ARBA" id="ARBA00022942"/>
    </source>
</evidence>
<dbReference type="Proteomes" id="UP000519115">
    <property type="component" value="Unassembled WGS sequence"/>
</dbReference>
<evidence type="ECO:0000256" key="2">
    <source>
        <dbReference type="ARBA" id="ARBA00022490"/>
    </source>
</evidence>
<dbReference type="Gene3D" id="3.60.20.10">
    <property type="entry name" value="Glutamine Phosphoribosylpyrophosphate, subunit 1, domain 1"/>
    <property type="match status" value="1"/>
</dbReference>
<keyword evidence="6 10" id="KW-0647">Proteasome</keyword>
<dbReference type="AlphaFoldDB" id="A0A7L0CIE5"/>
<dbReference type="GO" id="GO:0005839">
    <property type="term" value="C:proteasome core complex"/>
    <property type="evidence" value="ECO:0007669"/>
    <property type="project" value="InterPro"/>
</dbReference>
<evidence type="ECO:0000256" key="4">
    <source>
        <dbReference type="ARBA" id="ARBA00022698"/>
    </source>
</evidence>
<comment type="subunit">
    <text evidence="10">Component of the proteasome complex.</text>
</comment>
<keyword evidence="7" id="KW-0865">Zymogen</keyword>
<comment type="subcellular location">
    <subcellularLocation>
        <location evidence="10">Cytoplasm</location>
    </subcellularLocation>
    <subcellularLocation>
        <location evidence="10">Nucleus</location>
    </subcellularLocation>
</comment>
<feature type="non-terminal residue" evidence="11">
    <location>
        <position position="1"/>
    </location>
</feature>
<sequence>PQRSPSPQTTIMAVEFDGGVVIGADSRTTTGSYVANRVTDKLTPVHDRIFCCRSGSAADTQAVADAVAYQLAFHSVELEEPPRVRTAARLFQQTCYRYREELSAGIIVAGWDPRRGGQVYVVPMGGLLLRQPFAVGGSGSSYIYGFLDAAFRPGMSRPQCQETVRLSVPPPALALAMARDGSSGGVIRLAAITQAGVERRVLAGPDLP</sequence>
<feature type="non-terminal residue" evidence="11">
    <location>
        <position position="208"/>
    </location>
</feature>
<dbReference type="InterPro" id="IPR001353">
    <property type="entry name" value="Proteasome_sua/b"/>
</dbReference>
<evidence type="ECO:0000256" key="8">
    <source>
        <dbReference type="ARBA" id="ARBA00023242"/>
    </source>
</evidence>
<dbReference type="InterPro" id="IPR016050">
    <property type="entry name" value="Proteasome_bsu_CS"/>
</dbReference>
<organism evidence="11 12">
    <name type="scientific">Spizaetus tyrannus</name>
    <name type="common">black hawk-eagle</name>
    <dbReference type="NCBI Taxonomy" id="252798"/>
    <lineage>
        <taxon>Eukaryota</taxon>
        <taxon>Metazoa</taxon>
        <taxon>Chordata</taxon>
        <taxon>Craniata</taxon>
        <taxon>Vertebrata</taxon>
        <taxon>Euteleostomi</taxon>
        <taxon>Archelosauria</taxon>
        <taxon>Archosauria</taxon>
        <taxon>Dinosauria</taxon>
        <taxon>Saurischia</taxon>
        <taxon>Theropoda</taxon>
        <taxon>Coelurosauria</taxon>
        <taxon>Aves</taxon>
        <taxon>Neognathae</taxon>
        <taxon>Neoaves</taxon>
        <taxon>Telluraves</taxon>
        <taxon>Accipitrimorphae</taxon>
        <taxon>Accipitriformes</taxon>
        <taxon>Accipitridae</taxon>
        <taxon>Accipitrinae</taxon>
        <taxon>Spizaetus</taxon>
    </lineage>
</organism>
<evidence type="ECO:0000256" key="10">
    <source>
        <dbReference type="RuleBase" id="RU004203"/>
    </source>
</evidence>
<dbReference type="PANTHER" id="PTHR32194">
    <property type="entry name" value="METALLOPROTEASE TLDD"/>
    <property type="match status" value="1"/>
</dbReference>
<name>A0A7L0CIE5_9AVES</name>
<keyword evidence="4" id="KW-0888">Threonine protease</keyword>